<feature type="transmembrane region" description="Helical" evidence="6">
    <location>
        <begin position="116"/>
        <end position="133"/>
    </location>
</feature>
<keyword evidence="10" id="KW-1185">Reference proteome</keyword>
<keyword evidence="3 6" id="KW-0812">Transmembrane</keyword>
<dbReference type="InterPro" id="IPR051791">
    <property type="entry name" value="Pra-immunoreactive"/>
</dbReference>
<dbReference type="InterPro" id="IPR025640">
    <property type="entry name" value="GYF_2"/>
</dbReference>
<keyword evidence="4 6" id="KW-1133">Transmembrane helix</keyword>
<evidence type="ECO:0000256" key="2">
    <source>
        <dbReference type="ARBA" id="ARBA00022475"/>
    </source>
</evidence>
<gene>
    <name evidence="9" type="ORF">FRZ54_10570</name>
</gene>
<evidence type="ECO:0000256" key="4">
    <source>
        <dbReference type="ARBA" id="ARBA00022989"/>
    </source>
</evidence>
<sequence>MINNYYLIENNEQVGPFSHTELMERGLSPAEMVLSPLTNEWNSASNLPELHEYFTLQGIYLPTNANAANFWWRLLAYIIDYVVIILVVAALAVFLGFFEAYTGAHTDMLFDDRNDFAFKLVLVISFMLYHAIFEATRAQGSIGKIICQLKVVDMDGRRISFRKALGRNLAKILSSILCGIGYLLIFWNDRHQGLHDQMAKTYVIRKKN</sequence>
<dbReference type="Pfam" id="PF14237">
    <property type="entry name" value="GYF_2"/>
    <property type="match status" value="1"/>
</dbReference>
<evidence type="ECO:0000313" key="10">
    <source>
        <dbReference type="Proteomes" id="UP000321479"/>
    </source>
</evidence>
<evidence type="ECO:0000256" key="6">
    <source>
        <dbReference type="SAM" id="Phobius"/>
    </source>
</evidence>
<accession>A0A5B8UVM7</accession>
<dbReference type="AlphaFoldDB" id="A0A5B8UVM7"/>
<feature type="transmembrane region" description="Helical" evidence="6">
    <location>
        <begin position="74"/>
        <end position="96"/>
    </location>
</feature>
<dbReference type="InterPro" id="IPR010432">
    <property type="entry name" value="RDD"/>
</dbReference>
<dbReference type="Pfam" id="PF06271">
    <property type="entry name" value="RDD"/>
    <property type="match status" value="1"/>
</dbReference>
<feature type="domain" description="GYF" evidence="8">
    <location>
        <begin position="5"/>
        <end position="50"/>
    </location>
</feature>
<protein>
    <submittedName>
        <fullName evidence="9">RDD family protein</fullName>
    </submittedName>
</protein>
<evidence type="ECO:0000259" key="7">
    <source>
        <dbReference type="Pfam" id="PF06271"/>
    </source>
</evidence>
<feature type="domain" description="RDD" evidence="7">
    <location>
        <begin position="68"/>
        <end position="200"/>
    </location>
</feature>
<keyword evidence="2" id="KW-1003">Cell membrane</keyword>
<evidence type="ECO:0000256" key="5">
    <source>
        <dbReference type="ARBA" id="ARBA00023136"/>
    </source>
</evidence>
<keyword evidence="5 6" id="KW-0472">Membrane</keyword>
<proteinExistence type="predicted"/>
<evidence type="ECO:0000259" key="8">
    <source>
        <dbReference type="Pfam" id="PF14237"/>
    </source>
</evidence>
<dbReference type="Proteomes" id="UP000321479">
    <property type="component" value="Chromosome"/>
</dbReference>
<organism evidence="9 10">
    <name type="scientific">Mucilaginibacter ginsenosidivorans</name>
    <dbReference type="NCBI Taxonomy" id="398053"/>
    <lineage>
        <taxon>Bacteria</taxon>
        <taxon>Pseudomonadati</taxon>
        <taxon>Bacteroidota</taxon>
        <taxon>Sphingobacteriia</taxon>
        <taxon>Sphingobacteriales</taxon>
        <taxon>Sphingobacteriaceae</taxon>
        <taxon>Mucilaginibacter</taxon>
    </lineage>
</organism>
<dbReference type="OrthoDB" id="9793824at2"/>
<dbReference type="KEGG" id="mgin:FRZ54_10570"/>
<dbReference type="RefSeq" id="WP_147031579.1">
    <property type="nucleotide sequence ID" value="NZ_CP042436.1"/>
</dbReference>
<evidence type="ECO:0000313" key="9">
    <source>
        <dbReference type="EMBL" id="QEC63003.1"/>
    </source>
</evidence>
<comment type="subcellular location">
    <subcellularLocation>
        <location evidence="1">Cell membrane</location>
        <topology evidence="1">Multi-pass membrane protein</topology>
    </subcellularLocation>
</comment>
<evidence type="ECO:0000256" key="3">
    <source>
        <dbReference type="ARBA" id="ARBA00022692"/>
    </source>
</evidence>
<dbReference type="PANTHER" id="PTHR36115">
    <property type="entry name" value="PROLINE-RICH ANTIGEN HOMOLOG-RELATED"/>
    <property type="match status" value="1"/>
</dbReference>
<reference evidence="9 10" key="1">
    <citation type="journal article" date="2017" name="Curr. Microbiol.">
        <title>Mucilaginibacter ginsenosidivorans sp. nov., Isolated from Soil of Ginseng Field.</title>
        <authorList>
            <person name="Kim M.M."/>
            <person name="Siddiqi M.Z."/>
            <person name="Im W.T."/>
        </authorList>
    </citation>
    <scope>NUCLEOTIDE SEQUENCE [LARGE SCALE GENOMIC DNA]</scope>
    <source>
        <strain evidence="9 10">Gsoil 3017</strain>
    </source>
</reference>
<name>A0A5B8UVM7_9SPHI</name>
<dbReference type="GO" id="GO:0005886">
    <property type="term" value="C:plasma membrane"/>
    <property type="evidence" value="ECO:0007669"/>
    <property type="project" value="UniProtKB-SubCell"/>
</dbReference>
<feature type="transmembrane region" description="Helical" evidence="6">
    <location>
        <begin position="168"/>
        <end position="187"/>
    </location>
</feature>
<evidence type="ECO:0000256" key="1">
    <source>
        <dbReference type="ARBA" id="ARBA00004651"/>
    </source>
</evidence>
<dbReference type="EMBL" id="CP042436">
    <property type="protein sequence ID" value="QEC63003.1"/>
    <property type="molecule type" value="Genomic_DNA"/>
</dbReference>